<dbReference type="GO" id="GO:0070863">
    <property type="term" value="P:positive regulation of protein exit from endoplasmic reticulum"/>
    <property type="evidence" value="ECO:0007669"/>
    <property type="project" value="EnsemblFungi"/>
</dbReference>
<dbReference type="InterPro" id="IPR036322">
    <property type="entry name" value="WD40_repeat_dom_sf"/>
</dbReference>
<dbReference type="GO" id="GO:0005198">
    <property type="term" value="F:structural molecule activity"/>
    <property type="evidence" value="ECO:0007669"/>
    <property type="project" value="EnsemblFungi"/>
</dbReference>
<evidence type="ECO:0000256" key="10">
    <source>
        <dbReference type="ARBA" id="ARBA00022892"/>
    </source>
</evidence>
<feature type="repeat" description="WD" evidence="15">
    <location>
        <begin position="103"/>
        <end position="145"/>
    </location>
</feature>
<evidence type="ECO:0000256" key="12">
    <source>
        <dbReference type="ARBA" id="ARBA00023136"/>
    </source>
</evidence>
<keyword evidence="7 15" id="KW-0853">WD repeat</keyword>
<comment type="function">
    <text evidence="14">Component of the coat protein complex II (COPII) which promotes the formation of transport vesicles from the endoplasmic reticulum (ER). The coat has two main functions, the physical deformation of the endoplasmic reticulum membrane into vesicles and the selection of cargo molecules.</text>
</comment>
<name>A0A1E3PAK2_WICAA</name>
<evidence type="ECO:0000256" key="5">
    <source>
        <dbReference type="ARBA" id="ARBA00021236"/>
    </source>
</evidence>
<dbReference type="Proteomes" id="UP000094112">
    <property type="component" value="Unassembled WGS sequence"/>
</dbReference>
<keyword evidence="19" id="KW-1185">Reference proteome</keyword>
<feature type="domain" description="SRA1/Sec31" evidence="17">
    <location>
        <begin position="1111"/>
        <end position="1240"/>
    </location>
</feature>
<dbReference type="GO" id="GO:0090110">
    <property type="term" value="P:COPII-coated vesicle cargo loading"/>
    <property type="evidence" value="ECO:0007669"/>
    <property type="project" value="TreeGrafter"/>
</dbReference>
<proteinExistence type="inferred from homology"/>
<evidence type="ECO:0000256" key="11">
    <source>
        <dbReference type="ARBA" id="ARBA00022927"/>
    </source>
</evidence>
<keyword evidence="6" id="KW-0813">Transport</keyword>
<dbReference type="Gene3D" id="1.25.40.1030">
    <property type="match status" value="1"/>
</dbReference>
<evidence type="ECO:0000259" key="17">
    <source>
        <dbReference type="Pfam" id="PF07304"/>
    </source>
</evidence>
<protein>
    <recommendedName>
        <fullName evidence="5">Protein transport protein SEC31</fullName>
    </recommendedName>
    <alternativeName>
        <fullName evidence="4">Protein transport protein sec31</fullName>
    </alternativeName>
</protein>
<gene>
    <name evidence="18" type="ORF">WICANDRAFT_87581</name>
</gene>
<feature type="region of interest" description="Disordered" evidence="16">
    <location>
        <begin position="859"/>
        <end position="1138"/>
    </location>
</feature>
<dbReference type="EMBL" id="KV454208">
    <property type="protein sequence ID" value="ODQ62254.1"/>
    <property type="molecule type" value="Genomic_DNA"/>
</dbReference>
<evidence type="ECO:0000256" key="14">
    <source>
        <dbReference type="ARBA" id="ARBA00025471"/>
    </source>
</evidence>
<dbReference type="Pfam" id="PF00400">
    <property type="entry name" value="WD40"/>
    <property type="match status" value="2"/>
</dbReference>
<dbReference type="GO" id="GO:0070971">
    <property type="term" value="C:endoplasmic reticulum exit site"/>
    <property type="evidence" value="ECO:0007669"/>
    <property type="project" value="TreeGrafter"/>
</dbReference>
<keyword evidence="13" id="KW-0968">Cytoplasmic vesicle</keyword>
<dbReference type="PROSITE" id="PS50294">
    <property type="entry name" value="WD_REPEATS_REGION"/>
    <property type="match status" value="2"/>
</dbReference>
<dbReference type="PANTHER" id="PTHR13923">
    <property type="entry name" value="SEC31-RELATED PROTEIN"/>
    <property type="match status" value="1"/>
</dbReference>
<dbReference type="GO" id="GO:1902953">
    <property type="term" value="P:positive regulation of ER to Golgi vesicle-mediated transport"/>
    <property type="evidence" value="ECO:0007669"/>
    <property type="project" value="EnsemblFungi"/>
</dbReference>
<dbReference type="OrthoDB" id="542917at2759"/>
<dbReference type="GO" id="GO:0007029">
    <property type="term" value="P:endoplasmic reticulum organization"/>
    <property type="evidence" value="ECO:0007669"/>
    <property type="project" value="TreeGrafter"/>
</dbReference>
<evidence type="ECO:0000313" key="19">
    <source>
        <dbReference type="Proteomes" id="UP000094112"/>
    </source>
</evidence>
<comment type="subcellular location">
    <subcellularLocation>
        <location evidence="1">Cytoplasmic vesicle</location>
        <location evidence="1">COPII-coated vesicle membrane</location>
        <topology evidence="1">Peripheral membrane protein</topology>
        <orientation evidence="1">Cytoplasmic side</orientation>
    </subcellularLocation>
    <subcellularLocation>
        <location evidence="2">Endoplasmic reticulum membrane</location>
        <topology evidence="2">Peripheral membrane protein</topology>
        <orientation evidence="2">Cytoplasmic side</orientation>
    </subcellularLocation>
</comment>
<dbReference type="GO" id="GO:0005789">
    <property type="term" value="C:endoplasmic reticulum membrane"/>
    <property type="evidence" value="ECO:0007669"/>
    <property type="project" value="UniProtKB-SubCell"/>
</dbReference>
<evidence type="ECO:0000256" key="2">
    <source>
        <dbReference type="ARBA" id="ARBA00004397"/>
    </source>
</evidence>
<keyword evidence="11" id="KW-0653">Protein transport</keyword>
<comment type="similarity">
    <text evidence="3">Belongs to the WD repeat SEC31 family.</text>
</comment>
<dbReference type="InterPro" id="IPR001680">
    <property type="entry name" value="WD40_rpt"/>
</dbReference>
<evidence type="ECO:0000256" key="13">
    <source>
        <dbReference type="ARBA" id="ARBA00023329"/>
    </source>
</evidence>
<evidence type="ECO:0000256" key="8">
    <source>
        <dbReference type="ARBA" id="ARBA00022737"/>
    </source>
</evidence>
<evidence type="ECO:0000256" key="3">
    <source>
        <dbReference type="ARBA" id="ARBA00009358"/>
    </source>
</evidence>
<dbReference type="Gene3D" id="2.130.10.10">
    <property type="entry name" value="YVTN repeat-like/Quinoprotein amine dehydrogenase"/>
    <property type="match status" value="1"/>
</dbReference>
<keyword evidence="9" id="KW-0256">Endoplasmic reticulum</keyword>
<dbReference type="STRING" id="683960.A0A1E3PAK2"/>
<dbReference type="RefSeq" id="XP_019041461.1">
    <property type="nucleotide sequence ID" value="XM_019186118.1"/>
</dbReference>
<dbReference type="GeneID" id="30203364"/>
<evidence type="ECO:0000256" key="15">
    <source>
        <dbReference type="PROSITE-ProRule" id="PRU00221"/>
    </source>
</evidence>
<feature type="region of interest" description="Disordered" evidence="16">
    <location>
        <begin position="781"/>
        <end position="847"/>
    </location>
</feature>
<dbReference type="Pfam" id="PF07304">
    <property type="entry name" value="SRA1"/>
    <property type="match status" value="1"/>
</dbReference>
<evidence type="ECO:0000256" key="4">
    <source>
        <dbReference type="ARBA" id="ARBA00013507"/>
    </source>
</evidence>
<dbReference type="InterPro" id="IPR015943">
    <property type="entry name" value="WD40/YVTN_repeat-like_dom_sf"/>
</dbReference>
<organism evidence="18 19">
    <name type="scientific">Wickerhamomyces anomalus (strain ATCC 58044 / CBS 1984 / NCYC 433 / NRRL Y-366-8)</name>
    <name type="common">Yeast</name>
    <name type="synonym">Hansenula anomala</name>
    <dbReference type="NCBI Taxonomy" id="683960"/>
    <lineage>
        <taxon>Eukaryota</taxon>
        <taxon>Fungi</taxon>
        <taxon>Dikarya</taxon>
        <taxon>Ascomycota</taxon>
        <taxon>Saccharomycotina</taxon>
        <taxon>Saccharomycetes</taxon>
        <taxon>Phaffomycetales</taxon>
        <taxon>Wickerhamomycetaceae</taxon>
        <taxon>Wickerhamomyces</taxon>
    </lineage>
</organism>
<dbReference type="PANTHER" id="PTHR13923:SF11">
    <property type="entry name" value="SECRETORY 31, ISOFORM D"/>
    <property type="match status" value="1"/>
</dbReference>
<evidence type="ECO:0000256" key="9">
    <source>
        <dbReference type="ARBA" id="ARBA00022824"/>
    </source>
</evidence>
<dbReference type="GO" id="GO:0015031">
    <property type="term" value="P:protein transport"/>
    <property type="evidence" value="ECO:0007669"/>
    <property type="project" value="UniProtKB-KW"/>
</dbReference>
<evidence type="ECO:0000256" key="16">
    <source>
        <dbReference type="SAM" id="MobiDB-lite"/>
    </source>
</evidence>
<dbReference type="FunFam" id="1.20.940.10:FF:000007">
    <property type="entry name" value="Protein transport protein (SEC31), putative"/>
    <property type="match status" value="1"/>
</dbReference>
<keyword evidence="8" id="KW-0677">Repeat</keyword>
<feature type="repeat" description="WD" evidence="15">
    <location>
        <begin position="246"/>
        <end position="288"/>
    </location>
</feature>
<evidence type="ECO:0000256" key="7">
    <source>
        <dbReference type="ARBA" id="ARBA00022574"/>
    </source>
</evidence>
<reference evidence="18 19" key="1">
    <citation type="journal article" date="2016" name="Proc. Natl. Acad. Sci. U.S.A.">
        <title>Comparative genomics of biotechnologically important yeasts.</title>
        <authorList>
            <person name="Riley R."/>
            <person name="Haridas S."/>
            <person name="Wolfe K.H."/>
            <person name="Lopes M.R."/>
            <person name="Hittinger C.T."/>
            <person name="Goeker M."/>
            <person name="Salamov A.A."/>
            <person name="Wisecaver J.H."/>
            <person name="Long T.M."/>
            <person name="Calvey C.H."/>
            <person name="Aerts A.L."/>
            <person name="Barry K.W."/>
            <person name="Choi C."/>
            <person name="Clum A."/>
            <person name="Coughlan A.Y."/>
            <person name="Deshpande S."/>
            <person name="Douglass A.P."/>
            <person name="Hanson S.J."/>
            <person name="Klenk H.-P."/>
            <person name="LaButti K.M."/>
            <person name="Lapidus A."/>
            <person name="Lindquist E.A."/>
            <person name="Lipzen A.M."/>
            <person name="Meier-Kolthoff J.P."/>
            <person name="Ohm R.A."/>
            <person name="Otillar R.P."/>
            <person name="Pangilinan J.L."/>
            <person name="Peng Y."/>
            <person name="Rokas A."/>
            <person name="Rosa C.A."/>
            <person name="Scheuner C."/>
            <person name="Sibirny A.A."/>
            <person name="Slot J.C."/>
            <person name="Stielow J.B."/>
            <person name="Sun H."/>
            <person name="Kurtzman C.P."/>
            <person name="Blackwell M."/>
            <person name="Grigoriev I.V."/>
            <person name="Jeffries T.W."/>
        </authorList>
    </citation>
    <scope>NUCLEOTIDE SEQUENCE [LARGE SCALE GENOMIC DNA]</scope>
    <source>
        <strain evidence="19">ATCC 58044 / CBS 1984 / NCYC 433 / NRRL Y-366-8</strain>
    </source>
</reference>
<dbReference type="AlphaFoldDB" id="A0A1E3PAK2"/>
<evidence type="ECO:0000256" key="6">
    <source>
        <dbReference type="ARBA" id="ARBA00022448"/>
    </source>
</evidence>
<dbReference type="SMART" id="SM00320">
    <property type="entry name" value="WD40"/>
    <property type="match status" value="6"/>
</dbReference>
<dbReference type="InterPro" id="IPR040251">
    <property type="entry name" value="SEC31-like"/>
</dbReference>
<feature type="compositionally biased region" description="Low complexity" evidence="16">
    <location>
        <begin position="1079"/>
        <end position="1133"/>
    </location>
</feature>
<keyword evidence="12" id="KW-0472">Membrane</keyword>
<dbReference type="Gene3D" id="1.20.940.10">
    <property type="entry name" value="Functional domain of the splicing factor Prp18"/>
    <property type="match status" value="1"/>
</dbReference>
<feature type="compositionally biased region" description="Pro residues" evidence="16">
    <location>
        <begin position="1046"/>
        <end position="1058"/>
    </location>
</feature>
<keyword evidence="10" id="KW-0931">ER-Golgi transport</keyword>
<dbReference type="PROSITE" id="PS50082">
    <property type="entry name" value="WD_REPEATS_2"/>
    <property type="match status" value="2"/>
</dbReference>
<feature type="compositionally biased region" description="Pro residues" evidence="16">
    <location>
        <begin position="1065"/>
        <end position="1078"/>
    </location>
</feature>
<accession>A0A1E3PAK2</accession>
<sequence length="1246" mass="133407">MVKINDINSTATFAWSNETLPTLATGTAAGVIDDDFSSNSVLSFYDLEDKEPKVTINTDAKFHDLDWSKNNTLLAGALENGTVQFWNTSKLNSEISVESVATGTKHTGAIKSLQFNPLQHNILASGGANSEIFIWDTNKLTNLAPFAPGTAMTPMDTVQSVSWNNSVSHIFASAGSAGYTSIWDLKAKKEVLHLTYTNNTGSRANLSVVAWHPTQSTKLITASESDGLPVLLTWDLRNSNAPESILTGHKKGILSIDWNTKDPEFLLSSGKDNTTILWNPISGQKLAQYPTTANWVFKTRFAPSSPDIFASASFDKKISIQTLQDTSPPAQNRINSTTENDFWNQISDTDTQQPEYFIKQAPKWYGAHSAVGFGFGGKIVTVTKTGDKQSEVKISKVKVPGSKDNENLKTALNTGDFKSLIESHLKDSHDDVSKSDWELLNELTDKSDVFEKFISLKISTDDEKDAEGEESTNGEDFFNNLGDSNQAKEYLPSGPFKLVEQDSKFTDLSNALLAKDLNKAVDISLSNDKLVEALIISQNGSEELKQKVKNAYFAKYASKDPLARLLYSVSSDNVNDLVENGDVADWKQIGTAIKTYSKNEELSKTQFAKLGDRILASDPVKNRNDAIKTYITASALDKVAAIWVSELKGLETKILKSSKKSAYDAHFESLTEFVEKFSAYRSILKLDAPVTDNEALLSTILEFTNIISTSGQFELANKFLGLLSDQIPAVKLEKERIAKASGIRTTNPTTSTTRATGAGRYGSVGGASGAARAAAVPSANPYTAGAQPQIPGFPPAPVAAQSPYAQFSQPPVPGPPAASNPYRPSAAATPSIPQAAPLASSNPYKPAASIPSNPYKPVDVATPVGPPGSVGSVPPPPPKIASKKNETEGWNDLPSTFHRQPRRGTPAAAVNVATPYGAASPSQGAASLAPPISRTSSFVNPPSIPPPPRSISKSRVPSVQENKPSPPPAVNNRYAPTQPSPQPNATPLGTNGSFPPPPPINGSPYGAPPAAAQTPKNPYAPTTAPSISPVSNPYAPPQPANVAPPGAKPTPYAPPPQSTPAINPYAPPPASSIPPPPAQGAYAPPLAAGQASATPLTAAASLQQHAQYQAAQPPQEQQQPPQASSAPPKSKYPAGDRSHIPAATQNIYQSLSKELEQVKPSIPEKFNKQVLDTEKRLNILFDHLNNEELLTQPTIDLLNSLIDSLNSKDYQTALNIHIDLMTNHSHEGGNWLVGIKRLIQFSEAVN</sequence>
<dbReference type="InterPro" id="IPR009917">
    <property type="entry name" value="SRA1/Sec31"/>
</dbReference>
<dbReference type="SUPFAM" id="SSF50978">
    <property type="entry name" value="WD40 repeat-like"/>
    <property type="match status" value="1"/>
</dbReference>
<evidence type="ECO:0000313" key="18">
    <source>
        <dbReference type="EMBL" id="ODQ62254.1"/>
    </source>
</evidence>
<dbReference type="GO" id="GO:0030127">
    <property type="term" value="C:COPII vesicle coat"/>
    <property type="evidence" value="ECO:0007669"/>
    <property type="project" value="EnsemblFungi"/>
</dbReference>
<evidence type="ECO:0000256" key="1">
    <source>
        <dbReference type="ARBA" id="ARBA00004299"/>
    </source>
</evidence>